<evidence type="ECO:0000313" key="9">
    <source>
        <dbReference type="EMBL" id="KAL2081824.1"/>
    </source>
</evidence>
<dbReference type="GO" id="GO:0007399">
    <property type="term" value="P:nervous system development"/>
    <property type="evidence" value="ECO:0007669"/>
    <property type="project" value="UniProtKB-ARBA"/>
</dbReference>
<organism evidence="9 10">
    <name type="scientific">Coilia grayii</name>
    <name type="common">Gray's grenadier anchovy</name>
    <dbReference type="NCBI Taxonomy" id="363190"/>
    <lineage>
        <taxon>Eukaryota</taxon>
        <taxon>Metazoa</taxon>
        <taxon>Chordata</taxon>
        <taxon>Craniata</taxon>
        <taxon>Vertebrata</taxon>
        <taxon>Euteleostomi</taxon>
        <taxon>Actinopterygii</taxon>
        <taxon>Neopterygii</taxon>
        <taxon>Teleostei</taxon>
        <taxon>Clupei</taxon>
        <taxon>Clupeiformes</taxon>
        <taxon>Clupeoidei</taxon>
        <taxon>Engraulidae</taxon>
        <taxon>Coilinae</taxon>
        <taxon>Coilia</taxon>
    </lineage>
</organism>
<dbReference type="PANTHER" id="PTHR12198:SF9">
    <property type="entry name" value="PROSPERO HOMEOBOX PROTEIN 2"/>
    <property type="match status" value="1"/>
</dbReference>
<keyword evidence="4" id="KW-0371">Homeobox</keyword>
<protein>
    <recommendedName>
        <fullName evidence="8">Prospero domain-containing protein</fullName>
    </recommendedName>
</protein>
<dbReference type="InterPro" id="IPR039350">
    <property type="entry name" value="Prospero_homeodomain"/>
</dbReference>
<dbReference type="PROSITE" id="PS51818">
    <property type="entry name" value="HOMEO_PROSPERO"/>
    <property type="match status" value="1"/>
</dbReference>
<dbReference type="Proteomes" id="UP001591681">
    <property type="component" value="Unassembled WGS sequence"/>
</dbReference>
<reference evidence="9 10" key="1">
    <citation type="submission" date="2024-09" db="EMBL/GenBank/DDBJ databases">
        <title>A chromosome-level genome assembly of Gray's grenadier anchovy, Coilia grayii.</title>
        <authorList>
            <person name="Fu Z."/>
        </authorList>
    </citation>
    <scope>NUCLEOTIDE SEQUENCE [LARGE SCALE GENOMIC DNA]</scope>
    <source>
        <strain evidence="9">G4</strain>
        <tissue evidence="9">Muscle</tissue>
    </source>
</reference>
<evidence type="ECO:0000259" key="8">
    <source>
        <dbReference type="PROSITE" id="PS51818"/>
    </source>
</evidence>
<dbReference type="AlphaFoldDB" id="A0ABD1J3X8"/>
<dbReference type="GO" id="GO:0005634">
    <property type="term" value="C:nucleus"/>
    <property type="evidence" value="ECO:0007669"/>
    <property type="project" value="UniProtKB-SubCell"/>
</dbReference>
<name>A0ABD1J3X8_9TELE</name>
<evidence type="ECO:0000256" key="1">
    <source>
        <dbReference type="ARBA" id="ARBA00004123"/>
    </source>
</evidence>
<evidence type="ECO:0000313" key="10">
    <source>
        <dbReference type="Proteomes" id="UP001591681"/>
    </source>
</evidence>
<dbReference type="GO" id="GO:0003677">
    <property type="term" value="F:DNA binding"/>
    <property type="evidence" value="ECO:0007669"/>
    <property type="project" value="UniProtKB-KW"/>
</dbReference>
<dbReference type="InterPro" id="IPR023082">
    <property type="entry name" value="Homeo_prospero_dom"/>
</dbReference>
<evidence type="ECO:0000256" key="3">
    <source>
        <dbReference type="ARBA" id="ARBA00023125"/>
    </source>
</evidence>
<dbReference type="SUPFAM" id="SSF46689">
    <property type="entry name" value="Homeodomain-like"/>
    <property type="match status" value="1"/>
</dbReference>
<gene>
    <name evidence="9" type="ORF">ACEWY4_021642</name>
</gene>
<keyword evidence="5" id="KW-0804">Transcription</keyword>
<feature type="compositionally biased region" description="Low complexity" evidence="7">
    <location>
        <begin position="305"/>
        <end position="320"/>
    </location>
</feature>
<dbReference type="InterPro" id="IPR009057">
    <property type="entry name" value="Homeodomain-like_sf"/>
</dbReference>
<keyword evidence="2" id="KW-0805">Transcription regulation</keyword>
<dbReference type="Gene3D" id="1.10.10.500">
    <property type="entry name" value="Homeo-prospero domain"/>
    <property type="match status" value="1"/>
</dbReference>
<feature type="compositionally biased region" description="Polar residues" evidence="7">
    <location>
        <begin position="269"/>
        <end position="286"/>
    </location>
</feature>
<dbReference type="InterPro" id="IPR037131">
    <property type="entry name" value="Homeo_prospero_dom_sf"/>
</dbReference>
<evidence type="ECO:0000256" key="4">
    <source>
        <dbReference type="ARBA" id="ARBA00023155"/>
    </source>
</evidence>
<feature type="region of interest" description="Disordered" evidence="7">
    <location>
        <begin position="264"/>
        <end position="321"/>
    </location>
</feature>
<dbReference type="PANTHER" id="PTHR12198">
    <property type="entry name" value="HOMEOBOX PROTEIN PROSPERO/PROX-1/CEH-26"/>
    <property type="match status" value="1"/>
</dbReference>
<evidence type="ECO:0000256" key="5">
    <source>
        <dbReference type="ARBA" id="ARBA00023163"/>
    </source>
</evidence>
<accession>A0ABD1J3X8</accession>
<dbReference type="GO" id="GO:0048468">
    <property type="term" value="P:cell development"/>
    <property type="evidence" value="ECO:0007669"/>
    <property type="project" value="UniProtKB-ARBA"/>
</dbReference>
<keyword evidence="10" id="KW-1185">Reference proteome</keyword>
<feature type="domain" description="Prospero" evidence="8">
    <location>
        <begin position="421"/>
        <end position="464"/>
    </location>
</feature>
<feature type="region of interest" description="Disordered" evidence="7">
    <location>
        <begin position="67"/>
        <end position="88"/>
    </location>
</feature>
<keyword evidence="3" id="KW-0238">DNA-binding</keyword>
<keyword evidence="6" id="KW-0539">Nucleus</keyword>
<comment type="caution">
    <text evidence="9">The sequence shown here is derived from an EMBL/GenBank/DDBJ whole genome shotgun (WGS) entry which is preliminary data.</text>
</comment>
<evidence type="ECO:0000256" key="6">
    <source>
        <dbReference type="ARBA" id="ARBA00023242"/>
    </source>
</evidence>
<evidence type="ECO:0000256" key="7">
    <source>
        <dbReference type="SAM" id="MobiDB-lite"/>
    </source>
</evidence>
<dbReference type="EMBL" id="JBHFQA010000019">
    <property type="protein sequence ID" value="KAL2081824.1"/>
    <property type="molecule type" value="Genomic_DNA"/>
</dbReference>
<sequence>MLAEMTGCQLTSFSEASNNTGEVTRTSQVAGNPFSSSWYRSCLENHQAKRARVENILQRMAGSPPVYLRDDRAAGHHHHTGADAWNGSEEDQSLLGLSQSRVDLSCGGDHKTGEAAEHPYVPHVRHQRDQTKQVYNTNSEEDYPESTALTGVAKHEAEECHRSHTLQIPDVAPLRNSPSDFWRRVKREGERHSSVVKTQSRHMALDTETELLDLLKSELSRAVNTSVDLVFEKMSHYVLKMSHQNPEESECVFVEENMKLEEDTAPKYSASSEITELSPPSMQTEALSLVIQKPPLQDSPNEVTQSFSDSNSPPSQSKQNTHLMDPEVLQRYQDSPSNALDSLSCRYNASPSSVDVASHSWEPIKVTSRGMSTCMSQQAQLMALSHLALDSFCLPHIKRENHGMAETSSFLPFNISFENVEEGLTPGHLKKAKLMFFYTRYPSSNVLKNFFPDVKVRTDTMVLS</sequence>
<proteinExistence type="predicted"/>
<dbReference type="Pfam" id="PF05044">
    <property type="entry name" value="HPD"/>
    <property type="match status" value="1"/>
</dbReference>
<evidence type="ECO:0000256" key="2">
    <source>
        <dbReference type="ARBA" id="ARBA00023015"/>
    </source>
</evidence>
<comment type="subcellular location">
    <subcellularLocation>
        <location evidence="1">Nucleus</location>
    </subcellularLocation>
</comment>